<evidence type="ECO:0000259" key="12">
    <source>
        <dbReference type="Pfam" id="PF00133"/>
    </source>
</evidence>
<dbReference type="AlphaFoldDB" id="A0A832RXZ1"/>
<dbReference type="InterPro" id="IPR014729">
    <property type="entry name" value="Rossmann-like_a/b/a_fold"/>
</dbReference>
<keyword evidence="6 11" id="KW-0648">Protein biosynthesis</keyword>
<dbReference type="GO" id="GO:0002161">
    <property type="term" value="F:aminoacyl-tRNA deacylase activity"/>
    <property type="evidence" value="ECO:0007669"/>
    <property type="project" value="InterPro"/>
</dbReference>
<feature type="domain" description="Methionyl/Valyl/Leucyl/Isoleucyl-tRNA synthetase anticodon-binding" evidence="13">
    <location>
        <begin position="601"/>
        <end position="746"/>
    </location>
</feature>
<dbReference type="InterPro" id="IPR001412">
    <property type="entry name" value="aa-tRNA-synth_I_CS"/>
</dbReference>
<dbReference type="FunFam" id="1.10.730.10:FF:000033">
    <property type="entry name" value="Valine--tRNA ligase"/>
    <property type="match status" value="1"/>
</dbReference>
<dbReference type="PANTHER" id="PTHR11946">
    <property type="entry name" value="VALYL-TRNA SYNTHETASES"/>
    <property type="match status" value="1"/>
</dbReference>
<evidence type="ECO:0000256" key="7">
    <source>
        <dbReference type="ARBA" id="ARBA00023146"/>
    </source>
</evidence>
<dbReference type="InterPro" id="IPR002300">
    <property type="entry name" value="aa-tRNA-synth_Ia"/>
</dbReference>
<dbReference type="InterPro" id="IPR002303">
    <property type="entry name" value="Valyl-tRNA_ligase"/>
</dbReference>
<dbReference type="CDD" id="cd00817">
    <property type="entry name" value="ValRS_core"/>
    <property type="match status" value="1"/>
</dbReference>
<dbReference type="GO" id="GO:0005524">
    <property type="term" value="F:ATP binding"/>
    <property type="evidence" value="ECO:0007669"/>
    <property type="project" value="UniProtKB-UniRule"/>
</dbReference>
<dbReference type="Gene3D" id="1.10.730.10">
    <property type="entry name" value="Isoleucyl-tRNA Synthetase, Domain 1"/>
    <property type="match status" value="1"/>
</dbReference>
<keyword evidence="4 11" id="KW-0547">Nucleotide-binding</keyword>
<evidence type="ECO:0000256" key="2">
    <source>
        <dbReference type="ARBA" id="ARBA00022490"/>
    </source>
</evidence>
<evidence type="ECO:0000256" key="10">
    <source>
        <dbReference type="ARBA" id="ARBA00061452"/>
    </source>
</evidence>
<keyword evidence="5 11" id="KW-0067">ATP-binding</keyword>
<evidence type="ECO:0000256" key="9">
    <source>
        <dbReference type="ARBA" id="ARBA00055630"/>
    </source>
</evidence>
<dbReference type="RefSeq" id="WP_042684622.1">
    <property type="nucleotide sequence ID" value="NZ_DUIH01000021.1"/>
</dbReference>
<proteinExistence type="inferred from homology"/>
<dbReference type="PRINTS" id="PR00986">
    <property type="entry name" value="TRNASYNTHVAL"/>
</dbReference>
<evidence type="ECO:0000256" key="5">
    <source>
        <dbReference type="ARBA" id="ARBA00022840"/>
    </source>
</evidence>
<evidence type="ECO:0000256" key="3">
    <source>
        <dbReference type="ARBA" id="ARBA00022598"/>
    </source>
</evidence>
<dbReference type="InterPro" id="IPR013155">
    <property type="entry name" value="M/V/L/I-tRNA-synth_anticd-bd"/>
</dbReference>
<reference evidence="14" key="1">
    <citation type="journal article" date="2020" name="bioRxiv">
        <title>A rank-normalized archaeal taxonomy based on genome phylogeny resolves widespread incomplete and uneven classifications.</title>
        <authorList>
            <person name="Rinke C."/>
            <person name="Chuvochina M."/>
            <person name="Mussig A.J."/>
            <person name="Chaumeil P.-A."/>
            <person name="Waite D.W."/>
            <person name="Whitman W.B."/>
            <person name="Parks D.H."/>
            <person name="Hugenholtz P."/>
        </authorList>
    </citation>
    <scope>NUCLEOTIDE SEQUENCE</scope>
    <source>
        <strain evidence="14">UBA12518</strain>
    </source>
</reference>
<feature type="short sequence motif" description="'HIGH' region" evidence="11">
    <location>
        <begin position="48"/>
        <end position="58"/>
    </location>
</feature>
<dbReference type="GO" id="GO:0004832">
    <property type="term" value="F:valine-tRNA ligase activity"/>
    <property type="evidence" value="ECO:0007669"/>
    <property type="project" value="UniProtKB-UniRule"/>
</dbReference>
<dbReference type="NCBIfam" id="TIGR00422">
    <property type="entry name" value="valS"/>
    <property type="match status" value="1"/>
</dbReference>
<comment type="catalytic activity">
    <reaction evidence="8 11">
        <text>tRNA(Val) + L-valine + ATP = L-valyl-tRNA(Val) + AMP + diphosphate</text>
        <dbReference type="Rhea" id="RHEA:10704"/>
        <dbReference type="Rhea" id="RHEA-COMP:9672"/>
        <dbReference type="Rhea" id="RHEA-COMP:9708"/>
        <dbReference type="ChEBI" id="CHEBI:30616"/>
        <dbReference type="ChEBI" id="CHEBI:33019"/>
        <dbReference type="ChEBI" id="CHEBI:57762"/>
        <dbReference type="ChEBI" id="CHEBI:78442"/>
        <dbReference type="ChEBI" id="CHEBI:78537"/>
        <dbReference type="ChEBI" id="CHEBI:456215"/>
        <dbReference type="EC" id="6.1.1.9"/>
    </reaction>
</comment>
<dbReference type="SUPFAM" id="SSF50677">
    <property type="entry name" value="ValRS/IleRS/LeuRS editing domain"/>
    <property type="match status" value="1"/>
</dbReference>
<evidence type="ECO:0000256" key="11">
    <source>
        <dbReference type="HAMAP-Rule" id="MF_02005"/>
    </source>
</evidence>
<dbReference type="NCBIfam" id="NF009687">
    <property type="entry name" value="PRK13208.1"/>
    <property type="match status" value="1"/>
</dbReference>
<dbReference type="GO" id="GO:0006438">
    <property type="term" value="P:valyl-tRNA aminoacylation"/>
    <property type="evidence" value="ECO:0007669"/>
    <property type="project" value="UniProtKB-UniRule"/>
</dbReference>
<dbReference type="CDD" id="cd07962">
    <property type="entry name" value="Anticodon_Ia_Val"/>
    <property type="match status" value="1"/>
</dbReference>
<organism evidence="14 15">
    <name type="scientific">Methermicoccus shengliensis</name>
    <dbReference type="NCBI Taxonomy" id="660064"/>
    <lineage>
        <taxon>Archaea</taxon>
        <taxon>Methanobacteriati</taxon>
        <taxon>Methanobacteriota</taxon>
        <taxon>Stenosarchaea group</taxon>
        <taxon>Methanomicrobia</taxon>
        <taxon>Methanosarcinales</taxon>
        <taxon>Methermicoccaceae</taxon>
        <taxon>Methermicoccus</taxon>
    </lineage>
</organism>
<dbReference type="PROSITE" id="PS00178">
    <property type="entry name" value="AA_TRNA_LIGASE_I"/>
    <property type="match status" value="1"/>
</dbReference>
<keyword evidence="7 11" id="KW-0030">Aminoacyl-tRNA synthetase</keyword>
<feature type="domain" description="Aminoacyl-tRNA synthetase class Ia" evidence="12">
    <location>
        <begin position="21"/>
        <end position="560"/>
    </location>
</feature>
<accession>A0A832RXZ1</accession>
<dbReference type="InterPro" id="IPR009008">
    <property type="entry name" value="Val/Leu/Ile-tRNA-synth_edit"/>
</dbReference>
<dbReference type="Gene3D" id="3.40.50.620">
    <property type="entry name" value="HUPs"/>
    <property type="match status" value="2"/>
</dbReference>
<dbReference type="InterPro" id="IPR022874">
    <property type="entry name" value="Valine-tRNA_ligase_type_2"/>
</dbReference>
<evidence type="ECO:0000313" key="14">
    <source>
        <dbReference type="EMBL" id="HIH70268.1"/>
    </source>
</evidence>
<comment type="function">
    <text evidence="9 11">Catalyzes the attachment of valine to tRNA(Val). As ValRS can inadvertently accommodate and process structurally similar amino acids such as threonine, to avoid such errors, it has a 'posttransfer' editing activity that hydrolyzes mischarged Thr-tRNA(Val) in a tRNA-dependent manner.</text>
</comment>
<protein>
    <recommendedName>
        <fullName evidence="11">Valine--tRNA ligase</fullName>
        <ecNumber evidence="11">6.1.1.9</ecNumber>
    </recommendedName>
    <alternativeName>
        <fullName evidence="11">Valyl-tRNA synthetase</fullName>
        <shortName evidence="11">ValRS</shortName>
    </alternativeName>
</protein>
<dbReference type="InterPro" id="IPR009080">
    <property type="entry name" value="tRNAsynth_Ia_anticodon-bd"/>
</dbReference>
<dbReference type="InterPro" id="IPR033705">
    <property type="entry name" value="Anticodon_Ia_Val"/>
</dbReference>
<comment type="caution">
    <text evidence="14">The sequence shown here is derived from an EMBL/GenBank/DDBJ whole genome shotgun (WGS) entry which is preliminary data.</text>
</comment>
<evidence type="ECO:0000256" key="1">
    <source>
        <dbReference type="ARBA" id="ARBA00004496"/>
    </source>
</evidence>
<keyword evidence="2 11" id="KW-0963">Cytoplasm</keyword>
<sequence length="866" mass="99577">MPSNPADIPKEYNATAVEQKWQSVWKDEMYYFDEHSEKPTYIIDTPPPYPTGNFHIGNALNWCYIDFIARYKRMRGYNVMFPQGWDCHGLPTEVKVEEIHGITKNQVPRAEFRRLCEELTLSNIEHMRRTMRRLGFSVDWSNEYITMKPEYYVQTQISFVRMYERGLIYRDDHPVNWCPRCETAIAYAEVEYKNKQGVLNFLHFDSLDIATTRPELLCACVAVAVHPEDERYRDMVGKRLKVPLFGHEVEVIADEAVDPAFGTGAVMICTFGDKQDVRWWKKHSLPLRAAIDRKGRMTAIAGEFAGLTIEECRDAVVEALKEGGYLYDQQDVEQSVGVCWRCKSRIEILSEPQWFVRVLPERVLERAREVRWVPEHMLTRLVNWVEEMEWDWCISRQRVFATPIPVWYCTRCGKEHVASEGELPVDPTHTPYTGPCPHCGGEEFVPEEDVLDTWMDSSISALHVGRWLSDSPMLPTQLRPQGHDIIRTWAFYTLLRADVLVDTKPWDTIVINGMVLGEDGHKMSKSLGNIIQPEEVVERYGADAFRQWAAIGGSTGSDIMFRWKDVVAASRFQQKLWNIARFARLAGAKKEEQKPTLRTADRWILSKLQRLVEECIAHMDAYEFDETLKAIRMFAWEVLADNYIELVKGRLYGEDEQGKRAAQYTLGDVVLTLARLIAPFMPHLAEEIHSLFEDKSVHVQPYPCVKEELIDEGAEREGELIASITSAIRRYKSEHKIALNAPLKEIIVYTNGTLPDTVDISNATNSKTRVITHPPVLERRVKGFTPNMAVLGPLLRADAKRAIDAMQKMREDELLKMVEEGTIRVQLDGKQIEVPSNAIHIEEEFLVEGERVDVIEIDGATLLVVR</sequence>
<dbReference type="EMBL" id="DUIH01000021">
    <property type="protein sequence ID" value="HIH70268.1"/>
    <property type="molecule type" value="Genomic_DNA"/>
</dbReference>
<evidence type="ECO:0000256" key="8">
    <source>
        <dbReference type="ARBA" id="ARBA00047552"/>
    </source>
</evidence>
<dbReference type="Pfam" id="PF00133">
    <property type="entry name" value="tRNA-synt_1"/>
    <property type="match status" value="1"/>
</dbReference>
<comment type="subcellular location">
    <subcellularLocation>
        <location evidence="1 11">Cytoplasm</location>
    </subcellularLocation>
</comment>
<name>A0A832RXZ1_9EURY</name>
<evidence type="ECO:0000256" key="6">
    <source>
        <dbReference type="ARBA" id="ARBA00022917"/>
    </source>
</evidence>
<dbReference type="Pfam" id="PF08264">
    <property type="entry name" value="Anticodon_1"/>
    <property type="match status" value="1"/>
</dbReference>
<gene>
    <name evidence="11" type="primary">valS</name>
    <name evidence="14" type="ORF">HA299_06640</name>
</gene>
<dbReference type="GO" id="GO:0005829">
    <property type="term" value="C:cytosol"/>
    <property type="evidence" value="ECO:0007669"/>
    <property type="project" value="TreeGrafter"/>
</dbReference>
<dbReference type="SUPFAM" id="SSF52374">
    <property type="entry name" value="Nucleotidylyl transferase"/>
    <property type="match status" value="1"/>
</dbReference>
<feature type="binding site" evidence="11">
    <location>
        <position position="525"/>
    </location>
    <ligand>
        <name>ATP</name>
        <dbReference type="ChEBI" id="CHEBI:30616"/>
    </ligand>
</feature>
<keyword evidence="3 11" id="KW-0436">Ligase</keyword>
<dbReference type="PANTHER" id="PTHR11946:SF93">
    <property type="entry name" value="VALINE--TRNA LIGASE, CHLOROPLASTIC_MITOCHONDRIAL 2"/>
    <property type="match status" value="1"/>
</dbReference>
<comment type="domain">
    <text evidence="11">ValRS has two distinct active sites: one for aminoacylation and one for editing. The misactivated threonine is translocated from the active site to the editing site.</text>
</comment>
<evidence type="ECO:0000259" key="13">
    <source>
        <dbReference type="Pfam" id="PF08264"/>
    </source>
</evidence>
<dbReference type="SUPFAM" id="SSF47323">
    <property type="entry name" value="Anticodon-binding domain of a subclass of class I aminoacyl-tRNA synthetases"/>
    <property type="match status" value="1"/>
</dbReference>
<comment type="similarity">
    <text evidence="10 11">Belongs to the class-I aminoacyl-tRNA synthetase family. ValS type 2 subfamily.</text>
</comment>
<dbReference type="Proteomes" id="UP000600363">
    <property type="component" value="Unassembled WGS sequence"/>
</dbReference>
<dbReference type="HAMAP" id="MF_02005">
    <property type="entry name" value="Val_tRNA_synth_type2"/>
    <property type="match status" value="1"/>
</dbReference>
<evidence type="ECO:0000256" key="4">
    <source>
        <dbReference type="ARBA" id="ARBA00022741"/>
    </source>
</evidence>
<dbReference type="EC" id="6.1.1.9" evidence="11"/>
<feature type="short sequence motif" description="'KMSKS' region" evidence="11">
    <location>
        <begin position="522"/>
        <end position="526"/>
    </location>
</feature>
<dbReference type="FunFam" id="3.40.50.620:FF:000192">
    <property type="entry name" value="Valine--tRNA ligase"/>
    <property type="match status" value="1"/>
</dbReference>
<evidence type="ECO:0000313" key="15">
    <source>
        <dbReference type="Proteomes" id="UP000600363"/>
    </source>
</evidence>